<feature type="transmembrane region" description="Helical" evidence="2">
    <location>
        <begin position="20"/>
        <end position="39"/>
    </location>
</feature>
<dbReference type="EMBL" id="CP060731">
    <property type="protein sequence ID" value="QNN76818.1"/>
    <property type="molecule type" value="Genomic_DNA"/>
</dbReference>
<dbReference type="Proteomes" id="UP000515838">
    <property type="component" value="Chromosome"/>
</dbReference>
<keyword evidence="2" id="KW-0472">Membrane</keyword>
<accession>A0A7G9T9P3</accession>
<keyword evidence="2" id="KW-1133">Transmembrane helix</keyword>
<organism evidence="3 4">
    <name type="scientific">Pseudoxanthomonas mexicana</name>
    <dbReference type="NCBI Taxonomy" id="128785"/>
    <lineage>
        <taxon>Bacteria</taxon>
        <taxon>Pseudomonadati</taxon>
        <taxon>Pseudomonadota</taxon>
        <taxon>Gammaproteobacteria</taxon>
        <taxon>Lysobacterales</taxon>
        <taxon>Lysobacteraceae</taxon>
        <taxon>Pseudoxanthomonas</taxon>
    </lineage>
</organism>
<feature type="region of interest" description="Disordered" evidence="1">
    <location>
        <begin position="152"/>
        <end position="180"/>
    </location>
</feature>
<reference evidence="3 4" key="1">
    <citation type="submission" date="2020-08" db="EMBL/GenBank/DDBJ databases">
        <title>Streptomycin Non-resistant strain, P. mexicana.</title>
        <authorList>
            <person name="Ganesh-Kumar S."/>
            <person name="Zhe T."/>
            <person name="Yu Z."/>
            <person name="Min Y."/>
        </authorList>
    </citation>
    <scope>NUCLEOTIDE SEQUENCE [LARGE SCALE GENOMIC DNA]</scope>
    <source>
        <strain evidence="3 4">GTZY2</strain>
    </source>
</reference>
<keyword evidence="2" id="KW-0812">Transmembrane</keyword>
<gene>
    <name evidence="3" type="ORF">IAE60_12805</name>
</gene>
<evidence type="ECO:0000313" key="4">
    <source>
        <dbReference type="Proteomes" id="UP000515838"/>
    </source>
</evidence>
<dbReference type="GeneID" id="81471857"/>
<evidence type="ECO:0000313" key="3">
    <source>
        <dbReference type="EMBL" id="QNN76818.1"/>
    </source>
</evidence>
<feature type="compositionally biased region" description="Basic residues" evidence="1">
    <location>
        <begin position="162"/>
        <end position="180"/>
    </location>
</feature>
<protein>
    <submittedName>
        <fullName evidence="3">Uncharacterized protein</fullName>
    </submittedName>
</protein>
<evidence type="ECO:0000256" key="1">
    <source>
        <dbReference type="SAM" id="MobiDB-lite"/>
    </source>
</evidence>
<feature type="transmembrane region" description="Helical" evidence="2">
    <location>
        <begin position="83"/>
        <end position="100"/>
    </location>
</feature>
<evidence type="ECO:0000256" key="2">
    <source>
        <dbReference type="SAM" id="Phobius"/>
    </source>
</evidence>
<dbReference type="AlphaFoldDB" id="A0A7G9T9P3"/>
<dbReference type="RefSeq" id="WP_187572548.1">
    <property type="nucleotide sequence ID" value="NZ_CP060731.1"/>
</dbReference>
<name>A0A7G9T9P3_PSEMX</name>
<feature type="transmembrane region" description="Helical" evidence="2">
    <location>
        <begin position="51"/>
        <end position="71"/>
    </location>
</feature>
<sequence length="180" mass="19802">MIYVILSASAQQYVLSNIDIGLSAVPFFLAGIYALVLPHSATLAFRPKKRMIWLMAAVHVMLMTACCLLLVRIHSGQFSGPASLWLQLSIFAVGWTLYVGGKQARYLVAGGRLDFSETHRQLFLQLRGGRPGLYDELAAVAEATNSKLRTLKAKQAADLRSQRRQGKPRGRLKSGKGSRS</sequence>
<proteinExistence type="predicted"/>